<name>A0A3M7PPS2_BRAPC</name>
<organism evidence="2 3">
    <name type="scientific">Brachionus plicatilis</name>
    <name type="common">Marine rotifer</name>
    <name type="synonym">Brachionus muelleri</name>
    <dbReference type="NCBI Taxonomy" id="10195"/>
    <lineage>
        <taxon>Eukaryota</taxon>
        <taxon>Metazoa</taxon>
        <taxon>Spiralia</taxon>
        <taxon>Gnathifera</taxon>
        <taxon>Rotifera</taxon>
        <taxon>Eurotatoria</taxon>
        <taxon>Monogononta</taxon>
        <taxon>Pseudotrocha</taxon>
        <taxon>Ploima</taxon>
        <taxon>Brachionidae</taxon>
        <taxon>Brachionus</taxon>
    </lineage>
</organism>
<dbReference type="AlphaFoldDB" id="A0A3M7PPS2"/>
<proteinExistence type="predicted"/>
<protein>
    <submittedName>
        <fullName evidence="2">Uncharacterized protein</fullName>
    </submittedName>
</protein>
<comment type="caution">
    <text evidence="2">The sequence shown here is derived from an EMBL/GenBank/DDBJ whole genome shotgun (WGS) entry which is preliminary data.</text>
</comment>
<keyword evidence="3" id="KW-1185">Reference proteome</keyword>
<dbReference type="EMBL" id="REGN01009497">
    <property type="protein sequence ID" value="RNA01050.1"/>
    <property type="molecule type" value="Genomic_DNA"/>
</dbReference>
<sequence length="75" mass="9287">MVYLMYIKFTFGRQFYYILLGAFYSITRNSFLISFGHIIYFQKARPHSFWFTTINKYSINHLEYKDTFWSENKKI</sequence>
<evidence type="ECO:0000313" key="3">
    <source>
        <dbReference type="Proteomes" id="UP000276133"/>
    </source>
</evidence>
<feature type="transmembrane region" description="Helical" evidence="1">
    <location>
        <begin position="15"/>
        <end position="41"/>
    </location>
</feature>
<dbReference type="Proteomes" id="UP000276133">
    <property type="component" value="Unassembled WGS sequence"/>
</dbReference>
<keyword evidence="1" id="KW-0812">Transmembrane</keyword>
<keyword evidence="1" id="KW-1133">Transmembrane helix</keyword>
<reference evidence="2 3" key="1">
    <citation type="journal article" date="2018" name="Sci. Rep.">
        <title>Genomic signatures of local adaptation to the degree of environmental predictability in rotifers.</title>
        <authorList>
            <person name="Franch-Gras L."/>
            <person name="Hahn C."/>
            <person name="Garcia-Roger E.M."/>
            <person name="Carmona M.J."/>
            <person name="Serra M."/>
            <person name="Gomez A."/>
        </authorList>
    </citation>
    <scope>NUCLEOTIDE SEQUENCE [LARGE SCALE GENOMIC DNA]</scope>
    <source>
        <strain evidence="2">HYR1</strain>
    </source>
</reference>
<evidence type="ECO:0000313" key="2">
    <source>
        <dbReference type="EMBL" id="RNA01050.1"/>
    </source>
</evidence>
<gene>
    <name evidence="2" type="ORF">BpHYR1_019771</name>
</gene>
<evidence type="ECO:0000256" key="1">
    <source>
        <dbReference type="SAM" id="Phobius"/>
    </source>
</evidence>
<keyword evidence="1" id="KW-0472">Membrane</keyword>
<accession>A0A3M7PPS2</accession>